<dbReference type="Proteomes" id="UP000050413">
    <property type="component" value="Unassembled WGS sequence"/>
</dbReference>
<keyword evidence="1" id="KW-0732">Signal</keyword>
<gene>
    <name evidence="2" type="ORF">Ga0058931_2975</name>
    <name evidence="3" type="ORF">HLUCCA05_04675</name>
</gene>
<evidence type="ECO:0000313" key="4">
    <source>
        <dbReference type="Proteomes" id="UP000050413"/>
    </source>
</evidence>
<reference evidence="3 4" key="1">
    <citation type="submission" date="2015-09" db="EMBL/GenBank/DDBJ databases">
        <title>Identification and resolution of microdiversity through metagenomic sequencing of parallel consortia.</title>
        <authorList>
            <person name="Nelson W.C."/>
            <person name="Romine M.F."/>
            <person name="Lindemann S.R."/>
        </authorList>
    </citation>
    <scope>NUCLEOTIDE SEQUENCE [LARGE SCALE GENOMIC DNA]</scope>
    <source>
        <strain evidence="3">HL-91</strain>
    </source>
</reference>
<evidence type="ECO:0000313" key="2">
    <source>
        <dbReference type="EMBL" id="CUX83424.1"/>
    </source>
</evidence>
<feature type="signal peptide" evidence="1">
    <location>
        <begin position="1"/>
        <end position="20"/>
    </location>
</feature>
<accession>A0A0P7W382</accession>
<name>A0A0P7W382_9RHOB</name>
<evidence type="ECO:0000256" key="1">
    <source>
        <dbReference type="SAM" id="SignalP"/>
    </source>
</evidence>
<evidence type="ECO:0000313" key="3">
    <source>
        <dbReference type="EMBL" id="KPP90707.1"/>
    </source>
</evidence>
<evidence type="ECO:0000313" key="5">
    <source>
        <dbReference type="Proteomes" id="UP000182045"/>
    </source>
</evidence>
<dbReference type="AlphaFoldDB" id="A0A0P7W382"/>
<dbReference type="EMBL" id="FBYC01000004">
    <property type="protein sequence ID" value="CUX83424.1"/>
    <property type="molecule type" value="Genomic_DNA"/>
</dbReference>
<proteinExistence type="predicted"/>
<dbReference type="Proteomes" id="UP000182045">
    <property type="component" value="Unassembled WGS sequence"/>
</dbReference>
<sequence length="105" mass="11211">MRIFLTILTFFFASSVQTLAEPDHGTIVKVDYEGLSYAAQFWTGSDKLVIVGLPESDLRAFPPSAAEAVAARVLAAVGISCAFGPAAPDQYGLPPGTTWDVPYRC</sequence>
<reference evidence="2 5" key="2">
    <citation type="submission" date="2016-01" db="EMBL/GenBank/DDBJ databases">
        <authorList>
            <person name="Varghese N."/>
        </authorList>
    </citation>
    <scope>NUCLEOTIDE SEQUENCE [LARGE SCALE GENOMIC DNA]</scope>
    <source>
        <strain evidence="2 5">HL-91</strain>
    </source>
</reference>
<protein>
    <submittedName>
        <fullName evidence="3">Uncharacterized protein</fullName>
    </submittedName>
</protein>
<dbReference type="EMBL" id="LJSG01000016">
    <property type="protein sequence ID" value="KPP90707.1"/>
    <property type="molecule type" value="Genomic_DNA"/>
</dbReference>
<comment type="caution">
    <text evidence="3">The sequence shown here is derived from an EMBL/GenBank/DDBJ whole genome shotgun (WGS) entry which is preliminary data.</text>
</comment>
<feature type="chain" id="PRO_5010197615" evidence="1">
    <location>
        <begin position="21"/>
        <end position="105"/>
    </location>
</feature>
<keyword evidence="5" id="KW-1185">Reference proteome</keyword>
<organism evidence="3 4">
    <name type="scientific">Roseibaca calidilacus</name>
    <dbReference type="NCBI Taxonomy" id="1666912"/>
    <lineage>
        <taxon>Bacteria</taxon>
        <taxon>Pseudomonadati</taxon>
        <taxon>Pseudomonadota</taxon>
        <taxon>Alphaproteobacteria</taxon>
        <taxon>Rhodobacterales</taxon>
        <taxon>Paracoccaceae</taxon>
        <taxon>Roseinatronobacter</taxon>
    </lineage>
</organism>